<dbReference type="Gene3D" id="3.90.75.20">
    <property type="match status" value="1"/>
</dbReference>
<dbReference type="InterPro" id="IPR003615">
    <property type="entry name" value="HNH_nuc"/>
</dbReference>
<dbReference type="OrthoDB" id="188352at2759"/>
<keyword evidence="4" id="KW-0255">Endonuclease</keyword>
<dbReference type="Pfam" id="PF13392">
    <property type="entry name" value="HNH_3"/>
    <property type="match status" value="1"/>
</dbReference>
<comment type="caution">
    <text evidence="2">The sequence shown here is derived from an EMBL/GenBank/DDBJ whole genome shotgun (WGS) entry which is preliminary data.</text>
</comment>
<dbReference type="GO" id="GO:0004519">
    <property type="term" value="F:endonuclease activity"/>
    <property type="evidence" value="ECO:0007669"/>
    <property type="project" value="UniProtKB-KW"/>
</dbReference>
<keyword evidence="4" id="KW-0378">Hydrolase</keyword>
<name>A0A9P1DS10_9DINO</name>
<keyword evidence="5" id="KW-1185">Reference proteome</keyword>
<keyword evidence="4" id="KW-0540">Nuclease</keyword>
<organism evidence="2">
    <name type="scientific">Cladocopium goreaui</name>
    <dbReference type="NCBI Taxonomy" id="2562237"/>
    <lineage>
        <taxon>Eukaryota</taxon>
        <taxon>Sar</taxon>
        <taxon>Alveolata</taxon>
        <taxon>Dinophyceae</taxon>
        <taxon>Suessiales</taxon>
        <taxon>Symbiodiniaceae</taxon>
        <taxon>Cladocopium</taxon>
    </lineage>
</organism>
<evidence type="ECO:0000313" key="3">
    <source>
        <dbReference type="EMBL" id="CAL1167985.1"/>
    </source>
</evidence>
<dbReference type="Proteomes" id="UP001152797">
    <property type="component" value="Unassembled WGS sequence"/>
</dbReference>
<proteinExistence type="predicted"/>
<dbReference type="InterPro" id="IPR044925">
    <property type="entry name" value="His-Me_finger_sf"/>
</dbReference>
<evidence type="ECO:0000259" key="1">
    <source>
        <dbReference type="SMART" id="SM00507"/>
    </source>
</evidence>
<evidence type="ECO:0000313" key="2">
    <source>
        <dbReference type="EMBL" id="CAI4014610.1"/>
    </source>
</evidence>
<dbReference type="SMART" id="SM00507">
    <property type="entry name" value="HNHc"/>
    <property type="match status" value="1"/>
</dbReference>
<evidence type="ECO:0000313" key="5">
    <source>
        <dbReference type="Proteomes" id="UP001152797"/>
    </source>
</evidence>
<dbReference type="SUPFAM" id="SSF64496">
    <property type="entry name" value="DNA-binding domain of intron-encoded endonucleases"/>
    <property type="match status" value="1"/>
</dbReference>
<dbReference type="EMBL" id="CAMXCT030006445">
    <property type="protein sequence ID" value="CAL4801922.1"/>
    <property type="molecule type" value="Genomic_DNA"/>
</dbReference>
<reference evidence="2" key="1">
    <citation type="submission" date="2022-10" db="EMBL/GenBank/DDBJ databases">
        <authorList>
            <person name="Chen Y."/>
            <person name="Dougan E. K."/>
            <person name="Chan C."/>
            <person name="Rhodes N."/>
            <person name="Thang M."/>
        </authorList>
    </citation>
    <scope>NUCLEOTIDE SEQUENCE</scope>
</reference>
<dbReference type="AlphaFoldDB" id="A0A9P1DS10"/>
<dbReference type="Pfam" id="PF22083">
    <property type="entry name" value="I-HmuI_NUMOD-like"/>
    <property type="match status" value="1"/>
</dbReference>
<reference evidence="3" key="2">
    <citation type="submission" date="2024-04" db="EMBL/GenBank/DDBJ databases">
        <authorList>
            <person name="Chen Y."/>
            <person name="Shah S."/>
            <person name="Dougan E. K."/>
            <person name="Thang M."/>
            <person name="Chan C."/>
        </authorList>
    </citation>
    <scope>NUCLEOTIDE SEQUENCE [LARGE SCALE GENOMIC DNA]</scope>
</reference>
<accession>A0A9P1DS10</accession>
<dbReference type="InterPro" id="IPR054307">
    <property type="entry name" value="I-HmuI_NUMOD-like"/>
</dbReference>
<protein>
    <submittedName>
        <fullName evidence="4">Uncharacterized HNH endonuclease L247</fullName>
    </submittedName>
</protein>
<evidence type="ECO:0000313" key="4">
    <source>
        <dbReference type="EMBL" id="CAL4801922.1"/>
    </source>
</evidence>
<dbReference type="SUPFAM" id="SSF54060">
    <property type="entry name" value="His-Me finger endonucleases"/>
    <property type="match status" value="1"/>
</dbReference>
<feature type="domain" description="HNH nuclease" evidence="1">
    <location>
        <begin position="607"/>
        <end position="657"/>
    </location>
</feature>
<dbReference type="EMBL" id="CAMXCT020006445">
    <property type="protein sequence ID" value="CAL1167985.1"/>
    <property type="molecule type" value="Genomic_DNA"/>
</dbReference>
<sequence length="796" mass="86423">MVQTRWNGCKPFLDANGALTSSVSASLSSGEVEQRQAAPRGGQRLNLEKEIGSFNVLELSREENVSLDFVKGIQTAKLPISVTLDGTQQVVSEVKGARICLGPLLLAGSPALSPETYRPGEPARSKRLRPTHSVSATFTESVGVRKPQLGAHGMSMSCVNTGSQVTWPVTAMTTAKIAGLYSLEVFVGSSAILRLMPACFRVEMVRGLPNELEAERERQKSLPDTAKEAMSVVEVFVEVYPKLSSCSEALRRQLRLLGFAPPHALREWLQHEGLVVEVSDQQLDDPVVVLFDVTSAWQVHDRDPKDKVVPGGETIERKPIHHHGWGLKPEGLEVGECGSLSLGASTGVGSSEFSWDDLGRLELALRSDVCPFRGDKKKRRAEALSADLRWSYFAKGPGDENLPEDPRSIDSLHASGLLDEEGRQKMARREGLDKREDTTDYHSLGTVCDSVCTLRAALAVPVPKSTGIDAFLRLLSRTGVHSQEPAFSAIGGILIGYIWKDHGPWCCAGKGSPSASPTKWAPKAEPCRAKVGDARGPGSDGGGPLAMYTRAEDDKLRNQQEAAEDIACCKGSGSWVLLKGRGIEFQFARETSSLGCADPEAWRTIRDPRRVFVHRLVAAAFLGDPPSPERTHINHKDGDKRNNNVDNLEYVTPAENKAHYHANAICQRGGSDVKAVESRVSGGGRGRWIWHRSIKKAAETLGVDSSNICKSITGCLRQTGGYEFRLSATNAAEDLPGEEWRDVNLTLFQATHHTTETLCIQDEEKLLASEDLEHTQALGMDVGPLVEAAMVGGGVK</sequence>
<dbReference type="EMBL" id="CAMXCT010006445">
    <property type="protein sequence ID" value="CAI4014610.1"/>
    <property type="molecule type" value="Genomic_DNA"/>
</dbReference>
<gene>
    <name evidence="2" type="ORF">C1SCF055_LOCUS39502</name>
</gene>